<gene>
    <name evidence="1" type="ORF">SMRZ_LOCUS21175</name>
</gene>
<dbReference type="AlphaFoldDB" id="A0A183MYQ0"/>
<proteinExistence type="predicted"/>
<name>A0A183MYQ0_9TREM</name>
<accession>A0A183MYQ0</accession>
<evidence type="ECO:0000313" key="2">
    <source>
        <dbReference type="Proteomes" id="UP000277204"/>
    </source>
</evidence>
<keyword evidence="2" id="KW-1185">Reference proteome</keyword>
<reference evidence="1 2" key="1">
    <citation type="submission" date="2018-11" db="EMBL/GenBank/DDBJ databases">
        <authorList>
            <consortium name="Pathogen Informatics"/>
        </authorList>
    </citation>
    <scope>NUCLEOTIDE SEQUENCE [LARGE SCALE GENOMIC DNA]</scope>
    <source>
        <strain evidence="1 2">Zambia</strain>
    </source>
</reference>
<dbReference type="Proteomes" id="UP000277204">
    <property type="component" value="Unassembled WGS sequence"/>
</dbReference>
<sequence>MRQLYDTTKKLTGNYRKPEQPVKTKEGKLVTNIEEQQNRYTEISFLASLFLFISVKNLFEDLKIQINRFGRTIYISSEKSGEMMPGIIVNTSLGHVINWNVSDSIIPLHAIYCKPFVVQISFNGTILSTSIFNITPEDGKLEGSWKQYALTDNKTGTVTHYCSFGTLTGSDCKLSVVGSYQNTAGRCAYKRGSGNSSLNFLKSNTSYTLECLDQSGYTEVSSIPHKIGNDQRNIFLENLHNSQLPDPDEEDRCPTEQDFPKVEGLTVTAIAEGSIHLLSWNKISEKFSECLSHYLLVRVHRRLKPKLIILSVMKYRVDGHLNNIIMDISEDQNYIYKVKAFFKNSIKTQFSERVEIQTPNAVNHSKFFKFVV</sequence>
<organism evidence="1 2">
    <name type="scientific">Schistosoma margrebowiei</name>
    <dbReference type="NCBI Taxonomy" id="48269"/>
    <lineage>
        <taxon>Eukaryota</taxon>
        <taxon>Metazoa</taxon>
        <taxon>Spiralia</taxon>
        <taxon>Lophotrochozoa</taxon>
        <taxon>Platyhelminthes</taxon>
        <taxon>Trematoda</taxon>
        <taxon>Digenea</taxon>
        <taxon>Strigeidida</taxon>
        <taxon>Schistosomatoidea</taxon>
        <taxon>Schistosomatidae</taxon>
        <taxon>Schistosoma</taxon>
    </lineage>
</organism>
<protein>
    <submittedName>
        <fullName evidence="1">Uncharacterized protein</fullName>
    </submittedName>
</protein>
<evidence type="ECO:0000313" key="1">
    <source>
        <dbReference type="EMBL" id="VDP38538.1"/>
    </source>
</evidence>
<dbReference type="EMBL" id="UZAI01018602">
    <property type="protein sequence ID" value="VDP38538.1"/>
    <property type="molecule type" value="Genomic_DNA"/>
</dbReference>